<dbReference type="Proteomes" id="UP000826656">
    <property type="component" value="Unassembled WGS sequence"/>
</dbReference>
<dbReference type="Pfam" id="PF02984">
    <property type="entry name" value="Cyclin_C"/>
    <property type="match status" value="2"/>
</dbReference>
<proteinExistence type="predicted"/>
<dbReference type="InterPro" id="IPR004367">
    <property type="entry name" value="Cyclin_C-dom"/>
</dbReference>
<reference evidence="3 4" key="1">
    <citation type="journal article" date="2021" name="bioRxiv">
        <title>Chromosome-scale and haplotype-resolved genome assembly of a tetraploid potato cultivar.</title>
        <authorList>
            <person name="Sun H."/>
            <person name="Jiao W.-B."/>
            <person name="Krause K."/>
            <person name="Campoy J.A."/>
            <person name="Goel M."/>
            <person name="Folz-Donahue K."/>
            <person name="Kukat C."/>
            <person name="Huettel B."/>
            <person name="Schneeberger K."/>
        </authorList>
    </citation>
    <scope>NUCLEOTIDE SEQUENCE [LARGE SCALE GENOMIC DNA]</scope>
    <source>
        <strain evidence="3">SolTubOtavaFocal</strain>
        <tissue evidence="3">Leaves</tissue>
    </source>
</reference>
<evidence type="ECO:0000313" key="3">
    <source>
        <dbReference type="EMBL" id="KAH0743644.1"/>
    </source>
</evidence>
<name>A0ABQ7UBJ1_SOLTU</name>
<sequence length="307" mass="34651">MSLQKDIIDADNISDEQKARICKKFAEADKIVPLLQLTLICHLTFSPRIGVQLSACLVDEADEYLELLNVASNWCFPSPLLKRATEKIMKKKSHKNGPELGPDYLSDLETVCRWNLLLRYTAGGLLELLKDLMSYIAELSLLEYNMFCYAPSLIAASAIFLAKYILVPSVKPWELIVEIYCRRFVRAAQRLNEILSLQLKHLASYIAKLSLLDYNMLCYAPSLIASSAIFLAKYILVPSVKPWLTSSQGKIQPTQEVLPSNCTCRVLPQHKQLSQGSKKRYPLQYSNVHGRASFFVSLALAESIFVL</sequence>
<gene>
    <name evidence="3" type="ORF">KY290_031637</name>
</gene>
<keyword evidence="4" id="KW-1185">Reference proteome</keyword>
<evidence type="ECO:0000259" key="2">
    <source>
        <dbReference type="SMART" id="SM01332"/>
    </source>
</evidence>
<dbReference type="SMART" id="SM00385">
    <property type="entry name" value="CYCLIN"/>
    <property type="match status" value="1"/>
</dbReference>
<evidence type="ECO:0000313" key="4">
    <source>
        <dbReference type="Proteomes" id="UP000826656"/>
    </source>
</evidence>
<dbReference type="SUPFAM" id="SSF47954">
    <property type="entry name" value="Cyclin-like"/>
    <property type="match status" value="2"/>
</dbReference>
<dbReference type="SMART" id="SM01332">
    <property type="entry name" value="Cyclin_C"/>
    <property type="match status" value="1"/>
</dbReference>
<dbReference type="InterPro" id="IPR036915">
    <property type="entry name" value="Cyclin-like_sf"/>
</dbReference>
<protein>
    <recommendedName>
        <fullName evidence="5">B-like cyclin</fullName>
    </recommendedName>
</protein>
<dbReference type="InterPro" id="IPR013763">
    <property type="entry name" value="Cyclin-like_dom"/>
</dbReference>
<dbReference type="EMBL" id="JAIVGD010000023">
    <property type="protein sequence ID" value="KAH0743644.1"/>
    <property type="molecule type" value="Genomic_DNA"/>
</dbReference>
<organism evidence="3 4">
    <name type="scientific">Solanum tuberosum</name>
    <name type="common">Potato</name>
    <dbReference type="NCBI Taxonomy" id="4113"/>
    <lineage>
        <taxon>Eukaryota</taxon>
        <taxon>Viridiplantae</taxon>
        <taxon>Streptophyta</taxon>
        <taxon>Embryophyta</taxon>
        <taxon>Tracheophyta</taxon>
        <taxon>Spermatophyta</taxon>
        <taxon>Magnoliopsida</taxon>
        <taxon>eudicotyledons</taxon>
        <taxon>Gunneridae</taxon>
        <taxon>Pentapetalae</taxon>
        <taxon>asterids</taxon>
        <taxon>lamiids</taxon>
        <taxon>Solanales</taxon>
        <taxon>Solanaceae</taxon>
        <taxon>Solanoideae</taxon>
        <taxon>Solaneae</taxon>
        <taxon>Solanum</taxon>
    </lineage>
</organism>
<feature type="domain" description="Cyclin-like" evidence="1">
    <location>
        <begin position="115"/>
        <end position="200"/>
    </location>
</feature>
<evidence type="ECO:0000259" key="1">
    <source>
        <dbReference type="SMART" id="SM00385"/>
    </source>
</evidence>
<accession>A0ABQ7UBJ1</accession>
<evidence type="ECO:0008006" key="5">
    <source>
        <dbReference type="Google" id="ProtNLM"/>
    </source>
</evidence>
<feature type="domain" description="Cyclin C-terminal" evidence="2">
    <location>
        <begin position="179"/>
        <end position="298"/>
    </location>
</feature>
<dbReference type="Gene3D" id="1.10.472.10">
    <property type="entry name" value="Cyclin-like"/>
    <property type="match status" value="2"/>
</dbReference>
<comment type="caution">
    <text evidence="3">The sequence shown here is derived from an EMBL/GenBank/DDBJ whole genome shotgun (WGS) entry which is preliminary data.</text>
</comment>